<protein>
    <submittedName>
        <fullName evidence="2">Uncharacterized protein</fullName>
    </submittedName>
</protein>
<evidence type="ECO:0000256" key="1">
    <source>
        <dbReference type="SAM" id="Phobius"/>
    </source>
</evidence>
<feature type="transmembrane region" description="Helical" evidence="1">
    <location>
        <begin position="49"/>
        <end position="74"/>
    </location>
</feature>
<evidence type="ECO:0000313" key="2">
    <source>
        <dbReference type="EnsemblMetazoa" id="Aqu2.1.23285_001"/>
    </source>
</evidence>
<dbReference type="EnsemblMetazoa" id="Aqu2.1.23285_001">
    <property type="protein sequence ID" value="Aqu2.1.23285_001"/>
    <property type="gene ID" value="Aqu2.1.23285"/>
</dbReference>
<keyword evidence="1" id="KW-1133">Transmembrane helix</keyword>
<dbReference type="InParanoid" id="A0A1X7U6A3"/>
<reference evidence="2" key="1">
    <citation type="submission" date="2017-05" db="UniProtKB">
        <authorList>
            <consortium name="EnsemblMetazoa"/>
        </authorList>
    </citation>
    <scope>IDENTIFICATION</scope>
</reference>
<name>A0A1X7U6A3_AMPQE</name>
<accession>A0A1X7U6A3</accession>
<keyword evidence="1" id="KW-0472">Membrane</keyword>
<organism evidence="2">
    <name type="scientific">Amphimedon queenslandica</name>
    <name type="common">Sponge</name>
    <dbReference type="NCBI Taxonomy" id="400682"/>
    <lineage>
        <taxon>Eukaryota</taxon>
        <taxon>Metazoa</taxon>
        <taxon>Porifera</taxon>
        <taxon>Demospongiae</taxon>
        <taxon>Heteroscleromorpha</taxon>
        <taxon>Haplosclerida</taxon>
        <taxon>Niphatidae</taxon>
        <taxon>Amphimedon</taxon>
    </lineage>
</organism>
<proteinExistence type="predicted"/>
<dbReference type="AlphaFoldDB" id="A0A1X7U6A3"/>
<sequence>LGVPVAIAPLFLYSEDTSGNRTKKWHKFDVWFMSLAFPLTKKAHDTTDIFLLPILIVLLLYQFLSHILMILSLLRKVVQILTLYGKKKYLYCSCNLPFM</sequence>
<keyword evidence="1" id="KW-0812">Transmembrane</keyword>